<comment type="caution">
    <text evidence="2">The sequence shown here is derived from an EMBL/GenBank/DDBJ whole genome shotgun (WGS) entry which is preliminary data.</text>
</comment>
<name>A0A164R7V7_9CRUS</name>
<sequence>MLFKIIVTNFLIHRQSGYTQVGTAGIQVPLTSPQANNLNIDSLLTSTLSTNPLFNLGSSLNITNFSNEEPNSDDEMEYVISSDSDDCGSDLEEEFDDDSFDWPLSDENAENGDDDDVSPDTEEFQNDVKQSLVQWVVECNIPRCHVNNLLKRLHNDAKLTFLPIDSRTLLSSRRGKIQLIDMPPGKYQHFDIAAALLNILSAMAEHGKELPDVLYILINIDGIPLSKSSLSDFWPILIKVLGWDEIVVGGIYHGAKKPADINQYLARFRDDILRLRATGLEFRGKKVEVVLTAICCDTPATTFVMSIATHNAYYGCRKCTTRGTWVGNIITSSSQAKTAGRVTYSELDAPLRTDESFRTRAQLKHHNKDGKKSIMEELLQDVIGDVVLDYMHLVCIGFRKKELKEWVFGKFDHLRFSVQTSREISAFLIGIGVYIPSDFPRTPRSLLELPRWKATEMRLDLLYICPVAYKPHLNEERYNHMMLLHVAVKILVNRDMCQIYAPYAEFLLRLYVTNSGKLYCAKFVTFNVHSLIHLANDVRKHGCLDDFSSFPFENKLQKMKNLLRRSGRPLQQIVRRLEEIDNANRKKEEILVGYSSSNIAGQYKLDDIHYTGPILPQFAGAEQYKVLRFKKYVLSTSLGNNCVFLDNENDVFVIDNFIKHHERVHVIGRRFMKKEICIPIPYHLLL</sequence>
<gene>
    <name evidence="2" type="ORF">APZ42_027614</name>
</gene>
<dbReference type="EMBL" id="LRGB01002226">
    <property type="protein sequence ID" value="KZS08402.1"/>
    <property type="molecule type" value="Genomic_DNA"/>
</dbReference>
<dbReference type="AlphaFoldDB" id="A0A164R7V7"/>
<reference evidence="2 3" key="1">
    <citation type="submission" date="2016-03" db="EMBL/GenBank/DDBJ databases">
        <title>EvidentialGene: Evidence-directed Construction of Genes on Genomes.</title>
        <authorList>
            <person name="Gilbert D.G."/>
            <person name="Choi J.-H."/>
            <person name="Mockaitis K."/>
            <person name="Colbourne J."/>
            <person name="Pfrender M."/>
        </authorList>
    </citation>
    <scope>NUCLEOTIDE SEQUENCE [LARGE SCALE GENOMIC DNA]</scope>
    <source>
        <strain evidence="2 3">Xinb3</strain>
        <tissue evidence="2">Complete organism</tissue>
    </source>
</reference>
<dbReference type="PANTHER" id="PTHR33053">
    <property type="entry name" value="PROTEIN, PUTATIVE-RELATED"/>
    <property type="match status" value="1"/>
</dbReference>
<accession>A0A164R7V7</accession>
<feature type="compositionally biased region" description="Acidic residues" evidence="1">
    <location>
        <begin position="107"/>
        <end position="121"/>
    </location>
</feature>
<dbReference type="STRING" id="35525.A0A164R7V7"/>
<dbReference type="OrthoDB" id="6359149at2759"/>
<evidence type="ECO:0000256" key="1">
    <source>
        <dbReference type="SAM" id="MobiDB-lite"/>
    </source>
</evidence>
<protein>
    <recommendedName>
        <fullName evidence="4">Transposase domain-containing protein</fullName>
    </recommendedName>
</protein>
<dbReference type="Proteomes" id="UP000076858">
    <property type="component" value="Unassembled WGS sequence"/>
</dbReference>
<organism evidence="2 3">
    <name type="scientific">Daphnia magna</name>
    <dbReference type="NCBI Taxonomy" id="35525"/>
    <lineage>
        <taxon>Eukaryota</taxon>
        <taxon>Metazoa</taxon>
        <taxon>Ecdysozoa</taxon>
        <taxon>Arthropoda</taxon>
        <taxon>Crustacea</taxon>
        <taxon>Branchiopoda</taxon>
        <taxon>Diplostraca</taxon>
        <taxon>Cladocera</taxon>
        <taxon>Anomopoda</taxon>
        <taxon>Daphniidae</taxon>
        <taxon>Daphnia</taxon>
    </lineage>
</organism>
<dbReference type="PANTHER" id="PTHR33053:SF9">
    <property type="entry name" value="AGAP000105-PA"/>
    <property type="match status" value="1"/>
</dbReference>
<evidence type="ECO:0000313" key="3">
    <source>
        <dbReference type="Proteomes" id="UP000076858"/>
    </source>
</evidence>
<feature type="region of interest" description="Disordered" evidence="1">
    <location>
        <begin position="98"/>
        <end position="121"/>
    </location>
</feature>
<evidence type="ECO:0008006" key="4">
    <source>
        <dbReference type="Google" id="ProtNLM"/>
    </source>
</evidence>
<keyword evidence="3" id="KW-1185">Reference proteome</keyword>
<proteinExistence type="predicted"/>
<evidence type="ECO:0000313" key="2">
    <source>
        <dbReference type="EMBL" id="KZS08402.1"/>
    </source>
</evidence>